<proteinExistence type="predicted"/>
<reference evidence="1" key="1">
    <citation type="submission" date="2023-01" db="EMBL/GenBank/DDBJ databases">
        <title>The genome sequence of Kordiimonadaceae bacterium 6D33.</title>
        <authorList>
            <person name="Liu Y."/>
        </authorList>
    </citation>
    <scope>NUCLEOTIDE SEQUENCE</scope>
    <source>
        <strain evidence="1">6D33</strain>
    </source>
</reference>
<sequence>MKSPAPARFVGRFGLGARPGDASAIAADPLGWTLAQLSDKPDDRRAFDGRPASDKLLGDVFMFQRELLKARKEKVDDKEMAAKVMDRKDFRDIYLADVEARLTQAVLTETPVQERLVRFWSNHFTVSAEKLVVLTVTGAFEREAIRPHLNGHFRDLLQASTAHPAMILYLDNDRSAGPNSMAGRRRDLGLNENLAREILELQTLGVNGGYTQADVTAFARILTGWTVSRPILGGTGRFVYVDRMHEPGDHAVLGKTYRGEGDAQTRAVLADLAVHPATASFIALKLARHFIADTPPDDVVAALASTFMETDGHLPSVHKRLFELAAPLLDDTRKVRPPEDYVVATLRALKIDPADKTRKIFAVLRDMGQRPMVPPGPDGWPDTASEWLSGQSLMTRIDWASALAERVTRVDSRALAGFLWGDALSESTRTSIARAESGHQALSLLLAAPEMIYA</sequence>
<dbReference type="EMBL" id="CP116805">
    <property type="protein sequence ID" value="WCL53161.1"/>
    <property type="molecule type" value="Genomic_DNA"/>
</dbReference>
<keyword evidence="2" id="KW-1185">Reference proteome</keyword>
<name>A0AAF0BLH4_9PROT</name>
<dbReference type="AlphaFoldDB" id="A0AAF0BLH4"/>
<dbReference type="RefSeq" id="WP_289502673.1">
    <property type="nucleotide sequence ID" value="NZ_CP116805.1"/>
</dbReference>
<dbReference type="Proteomes" id="UP001217500">
    <property type="component" value="Chromosome"/>
</dbReference>
<dbReference type="InterPro" id="IPR014917">
    <property type="entry name" value="DUF1800"/>
</dbReference>
<organism evidence="1 2">
    <name type="scientific">Gimibacter soli</name>
    <dbReference type="NCBI Taxonomy" id="3024400"/>
    <lineage>
        <taxon>Bacteria</taxon>
        <taxon>Pseudomonadati</taxon>
        <taxon>Pseudomonadota</taxon>
        <taxon>Alphaproteobacteria</taxon>
        <taxon>Kordiimonadales</taxon>
        <taxon>Temperatibacteraceae</taxon>
        <taxon>Gimibacter</taxon>
    </lineage>
</organism>
<protein>
    <submittedName>
        <fullName evidence="1">DUF1800 domain-containing protein</fullName>
    </submittedName>
</protein>
<gene>
    <name evidence="1" type="ORF">PH603_11505</name>
</gene>
<dbReference type="Pfam" id="PF08811">
    <property type="entry name" value="DUF1800"/>
    <property type="match status" value="1"/>
</dbReference>
<evidence type="ECO:0000313" key="1">
    <source>
        <dbReference type="EMBL" id="WCL53161.1"/>
    </source>
</evidence>
<accession>A0AAF0BLH4</accession>
<evidence type="ECO:0000313" key="2">
    <source>
        <dbReference type="Proteomes" id="UP001217500"/>
    </source>
</evidence>
<dbReference type="KEGG" id="gso:PH603_11505"/>